<dbReference type="Proteomes" id="UP000023152">
    <property type="component" value="Unassembled WGS sequence"/>
</dbReference>
<dbReference type="EMBL" id="ASPP01011229">
    <property type="protein sequence ID" value="ETO21869.1"/>
    <property type="molecule type" value="Genomic_DNA"/>
</dbReference>
<evidence type="ECO:0000256" key="1">
    <source>
        <dbReference type="SAM" id="MobiDB-lite"/>
    </source>
</evidence>
<proteinExistence type="predicted"/>
<feature type="non-terminal residue" evidence="2">
    <location>
        <position position="1"/>
    </location>
</feature>
<feature type="region of interest" description="Disordered" evidence="1">
    <location>
        <begin position="1"/>
        <end position="49"/>
    </location>
</feature>
<gene>
    <name evidence="2" type="ORF">RFI_15334</name>
</gene>
<feature type="region of interest" description="Disordered" evidence="1">
    <location>
        <begin position="93"/>
        <end position="123"/>
    </location>
</feature>
<sequence length="123" mass="13215">GGLSEIGEMETNFLSYASSTPSQGAGDNNNNNNNNSNNSNMESVPHHIDCEPLNEKKEVVKEREQEKAVTLVNFDLNNRTDVRDIQDEFLLMSSSSSSSSLSSSILSSSSSSASELPSSSPLL</sequence>
<accession>X6N815</accession>
<dbReference type="AlphaFoldDB" id="X6N815"/>
<reference evidence="2 3" key="1">
    <citation type="journal article" date="2013" name="Curr. Biol.">
        <title>The Genome of the Foraminiferan Reticulomyxa filosa.</title>
        <authorList>
            <person name="Glockner G."/>
            <person name="Hulsmann N."/>
            <person name="Schleicher M."/>
            <person name="Noegel A.A."/>
            <person name="Eichinger L."/>
            <person name="Gallinger C."/>
            <person name="Pawlowski J."/>
            <person name="Sierra R."/>
            <person name="Euteneuer U."/>
            <person name="Pillet L."/>
            <person name="Moustafa A."/>
            <person name="Platzer M."/>
            <person name="Groth M."/>
            <person name="Szafranski K."/>
            <person name="Schliwa M."/>
        </authorList>
    </citation>
    <scope>NUCLEOTIDE SEQUENCE [LARGE SCALE GENOMIC DNA]</scope>
</reference>
<evidence type="ECO:0000313" key="3">
    <source>
        <dbReference type="Proteomes" id="UP000023152"/>
    </source>
</evidence>
<organism evidence="2 3">
    <name type="scientific">Reticulomyxa filosa</name>
    <dbReference type="NCBI Taxonomy" id="46433"/>
    <lineage>
        <taxon>Eukaryota</taxon>
        <taxon>Sar</taxon>
        <taxon>Rhizaria</taxon>
        <taxon>Retaria</taxon>
        <taxon>Foraminifera</taxon>
        <taxon>Monothalamids</taxon>
        <taxon>Reticulomyxidae</taxon>
        <taxon>Reticulomyxa</taxon>
    </lineage>
</organism>
<keyword evidence="3" id="KW-1185">Reference proteome</keyword>
<name>X6N815_RETFI</name>
<comment type="caution">
    <text evidence="2">The sequence shown here is derived from an EMBL/GenBank/DDBJ whole genome shotgun (WGS) entry which is preliminary data.</text>
</comment>
<feature type="compositionally biased region" description="Low complexity" evidence="1">
    <location>
        <begin position="28"/>
        <end position="40"/>
    </location>
</feature>
<feature type="compositionally biased region" description="Polar residues" evidence="1">
    <location>
        <begin position="12"/>
        <end position="27"/>
    </location>
</feature>
<protein>
    <submittedName>
        <fullName evidence="2">Uncharacterized protein</fullName>
    </submittedName>
</protein>
<evidence type="ECO:0000313" key="2">
    <source>
        <dbReference type="EMBL" id="ETO21869.1"/>
    </source>
</evidence>
<feature type="non-terminal residue" evidence="2">
    <location>
        <position position="123"/>
    </location>
</feature>